<dbReference type="Proteomes" id="UP000184509">
    <property type="component" value="Unassembled WGS sequence"/>
</dbReference>
<evidence type="ECO:0000313" key="3">
    <source>
        <dbReference type="Proteomes" id="UP000184509"/>
    </source>
</evidence>
<dbReference type="Pfam" id="PF12990">
    <property type="entry name" value="DUF3874"/>
    <property type="match status" value="1"/>
</dbReference>
<keyword evidence="3" id="KW-1185">Reference proteome</keyword>
<feature type="domain" description="DUF3874" evidence="1">
    <location>
        <begin position="26"/>
        <end position="94"/>
    </location>
</feature>
<dbReference type="RefSeq" id="WP_073399086.1">
    <property type="nucleotide sequence ID" value="NZ_FQTV01000002.1"/>
</dbReference>
<evidence type="ECO:0000259" key="1">
    <source>
        <dbReference type="Pfam" id="PF12990"/>
    </source>
</evidence>
<reference evidence="3" key="1">
    <citation type="submission" date="2016-11" db="EMBL/GenBank/DDBJ databases">
        <authorList>
            <person name="Varghese N."/>
            <person name="Submissions S."/>
        </authorList>
    </citation>
    <scope>NUCLEOTIDE SEQUENCE [LARGE SCALE GENOMIC DNA]</scope>
    <source>
        <strain evidence="3">DSM 26991</strain>
    </source>
</reference>
<name>A0A1M4VE61_9BACE</name>
<accession>A0A1M4VE61</accession>
<evidence type="ECO:0000313" key="2">
    <source>
        <dbReference type="EMBL" id="SHE67291.1"/>
    </source>
</evidence>
<proteinExistence type="predicted"/>
<sequence>MITFVVLLGNRCRISSSNRRFQQVMPEEEVFDIYFRSPVGNEPAEELTCGELLKRIQQRDPGFKYTSNVAKFFGRTLKNKFVNRFAHRGLVYRVVEIK</sequence>
<dbReference type="AlphaFoldDB" id="A0A1M4VE61"/>
<protein>
    <recommendedName>
        <fullName evidence="1">DUF3874 domain-containing protein</fullName>
    </recommendedName>
</protein>
<organism evidence="2 3">
    <name type="scientific">Bacteroides luti</name>
    <dbReference type="NCBI Taxonomy" id="1297750"/>
    <lineage>
        <taxon>Bacteria</taxon>
        <taxon>Pseudomonadati</taxon>
        <taxon>Bacteroidota</taxon>
        <taxon>Bacteroidia</taxon>
        <taxon>Bacteroidales</taxon>
        <taxon>Bacteroidaceae</taxon>
        <taxon>Bacteroides</taxon>
    </lineage>
</organism>
<dbReference type="InterPro" id="IPR024450">
    <property type="entry name" value="DUF3874"/>
</dbReference>
<gene>
    <name evidence="2" type="ORF">SAMN05444405_102281</name>
</gene>
<dbReference type="EMBL" id="FQTV01000002">
    <property type="protein sequence ID" value="SHE67291.1"/>
    <property type="molecule type" value="Genomic_DNA"/>
</dbReference>